<feature type="domain" description="HAMP" evidence="12">
    <location>
        <begin position="218"/>
        <end position="261"/>
    </location>
</feature>
<evidence type="ECO:0000256" key="1">
    <source>
        <dbReference type="ARBA" id="ARBA00004141"/>
    </source>
</evidence>
<dbReference type="InterPro" id="IPR004090">
    <property type="entry name" value="Chemotax_Me-accpt_rcpt"/>
</dbReference>
<proteinExistence type="inferred from homology"/>
<organism evidence="13 14">
    <name type="scientific">Chitinimonas taiwanensis DSM 18899</name>
    <dbReference type="NCBI Taxonomy" id="1121279"/>
    <lineage>
        <taxon>Bacteria</taxon>
        <taxon>Pseudomonadati</taxon>
        <taxon>Pseudomonadota</taxon>
        <taxon>Betaproteobacteria</taxon>
        <taxon>Neisseriales</taxon>
        <taxon>Chitinibacteraceae</taxon>
        <taxon>Chitinimonas</taxon>
    </lineage>
</organism>
<dbReference type="OrthoDB" id="8595413at2"/>
<dbReference type="InterPro" id="IPR004089">
    <property type="entry name" value="MCPsignal_dom"/>
</dbReference>
<feature type="region of interest" description="Disordered" evidence="9">
    <location>
        <begin position="273"/>
        <end position="292"/>
    </location>
</feature>
<comment type="similarity">
    <text evidence="6">Belongs to the methyl-accepting chemotaxis (MCP) protein family.</text>
</comment>
<dbReference type="Proteomes" id="UP000186513">
    <property type="component" value="Unassembled WGS sequence"/>
</dbReference>
<dbReference type="RefSeq" id="WP_139256103.1">
    <property type="nucleotide sequence ID" value="NZ_FPKR01000006.1"/>
</dbReference>
<dbReference type="AlphaFoldDB" id="A0A1K2HHJ9"/>
<evidence type="ECO:0000256" key="8">
    <source>
        <dbReference type="SAM" id="Coils"/>
    </source>
</evidence>
<dbReference type="GO" id="GO:0004888">
    <property type="term" value="F:transmembrane signaling receptor activity"/>
    <property type="evidence" value="ECO:0007669"/>
    <property type="project" value="InterPro"/>
</dbReference>
<dbReference type="GO" id="GO:0016020">
    <property type="term" value="C:membrane"/>
    <property type="evidence" value="ECO:0007669"/>
    <property type="project" value="UniProtKB-SubCell"/>
</dbReference>
<feature type="coiled-coil region" evidence="8">
    <location>
        <begin position="453"/>
        <end position="483"/>
    </location>
</feature>
<evidence type="ECO:0000259" key="12">
    <source>
        <dbReference type="PROSITE" id="PS50885"/>
    </source>
</evidence>
<keyword evidence="5 7" id="KW-0807">Transducer</keyword>
<dbReference type="STRING" id="1121279.SAMN02745887_01726"/>
<dbReference type="PANTHER" id="PTHR32089:SF119">
    <property type="entry name" value="METHYL-ACCEPTING CHEMOTAXIS PROTEIN CTPL"/>
    <property type="match status" value="1"/>
</dbReference>
<keyword evidence="2 10" id="KW-0812">Transmembrane</keyword>
<keyword evidence="4 10" id="KW-0472">Membrane</keyword>
<evidence type="ECO:0000256" key="10">
    <source>
        <dbReference type="SAM" id="Phobius"/>
    </source>
</evidence>
<evidence type="ECO:0000256" key="7">
    <source>
        <dbReference type="PROSITE-ProRule" id="PRU00284"/>
    </source>
</evidence>
<dbReference type="Pfam" id="PF00015">
    <property type="entry name" value="MCPsignal"/>
    <property type="match status" value="1"/>
</dbReference>
<dbReference type="Pfam" id="PF12729">
    <property type="entry name" value="4HB_MCP_1"/>
    <property type="match status" value="1"/>
</dbReference>
<dbReference type="InterPro" id="IPR003660">
    <property type="entry name" value="HAMP_dom"/>
</dbReference>
<dbReference type="SUPFAM" id="SSF58104">
    <property type="entry name" value="Methyl-accepting chemotaxis protein (MCP) signaling domain"/>
    <property type="match status" value="1"/>
</dbReference>
<keyword evidence="3 10" id="KW-1133">Transmembrane helix</keyword>
<protein>
    <submittedName>
        <fullName evidence="13">Methyl-accepting chemotaxis protein</fullName>
    </submittedName>
</protein>
<dbReference type="PRINTS" id="PR00260">
    <property type="entry name" value="CHEMTRNSDUCR"/>
</dbReference>
<evidence type="ECO:0000256" key="3">
    <source>
        <dbReference type="ARBA" id="ARBA00022989"/>
    </source>
</evidence>
<reference evidence="13 14" key="1">
    <citation type="submission" date="2016-11" db="EMBL/GenBank/DDBJ databases">
        <authorList>
            <person name="Jaros S."/>
            <person name="Januszkiewicz K."/>
            <person name="Wedrychowicz H."/>
        </authorList>
    </citation>
    <scope>NUCLEOTIDE SEQUENCE [LARGE SCALE GENOMIC DNA]</scope>
    <source>
        <strain evidence="13 14">DSM 18899</strain>
    </source>
</reference>
<evidence type="ECO:0000256" key="4">
    <source>
        <dbReference type="ARBA" id="ARBA00023136"/>
    </source>
</evidence>
<gene>
    <name evidence="13" type="ORF">SAMN02745887_01726</name>
</gene>
<dbReference type="SMART" id="SM00283">
    <property type="entry name" value="MA"/>
    <property type="match status" value="1"/>
</dbReference>
<dbReference type="InterPro" id="IPR024478">
    <property type="entry name" value="HlyB_4HB_MCP"/>
</dbReference>
<keyword evidence="14" id="KW-1185">Reference proteome</keyword>
<evidence type="ECO:0000259" key="11">
    <source>
        <dbReference type="PROSITE" id="PS50111"/>
    </source>
</evidence>
<evidence type="ECO:0000256" key="5">
    <source>
        <dbReference type="ARBA" id="ARBA00023224"/>
    </source>
</evidence>
<evidence type="ECO:0000256" key="9">
    <source>
        <dbReference type="SAM" id="MobiDB-lite"/>
    </source>
</evidence>
<sequence length="538" mass="57175">MKIKHKLSLLAGSLIAINLLLAALCLYCLRDGARLFETTIADRVMPLVQLKAVSDMYAINIVDTVHKVRSGVLAPAQGAANLAEADRQIAEQWRVYRATTLTPEESRLVAQADLAMQAAAPSLAALRPLLRNGDLAGLDGFAQQQLYQRIDPITGAVDQLIKLQLGVAEQNFAAFQVNHRGALWGGAGFVLLATLFGLGLSAWILRSLLRDLGGEPAEMRVAAQRIAHGDLASRVAVPAEQGGSLAAAMETMRVQLATLVENIQSSAEQLVSDAKQTRQNSHAVHASAGEQSDAAGRMAAAMEELSTGISHLSDYAGFAFELATSSGEQAEQGASVVEALQREMHEVLAHAEGVTETVTRLDSHSAAIGRIAAVIQDIAGQTNLLALNAAIEAARAGEQGRGFAVVADEVRKLAERTTTATQEIQQTLETITGTTSEASLRMRQSLSQTAQALEHVERSKDVLEQLRNSARETRAAMAKVSDALAEQNAAGQEIAVNVERIALMSDKAFSASREINLAVDQNAALAESLRGAAVRFSC</sequence>
<dbReference type="FunFam" id="1.10.287.950:FF:000001">
    <property type="entry name" value="Methyl-accepting chemotaxis sensory transducer"/>
    <property type="match status" value="1"/>
</dbReference>
<accession>A0A1K2HHJ9</accession>
<dbReference type="PROSITE" id="PS50885">
    <property type="entry name" value="HAMP"/>
    <property type="match status" value="1"/>
</dbReference>
<dbReference type="GO" id="GO:0007165">
    <property type="term" value="P:signal transduction"/>
    <property type="evidence" value="ECO:0007669"/>
    <property type="project" value="UniProtKB-KW"/>
</dbReference>
<evidence type="ECO:0000313" key="14">
    <source>
        <dbReference type="Proteomes" id="UP000186513"/>
    </source>
</evidence>
<dbReference type="Gene3D" id="1.10.287.950">
    <property type="entry name" value="Methyl-accepting chemotaxis protein"/>
    <property type="match status" value="1"/>
</dbReference>
<evidence type="ECO:0000256" key="6">
    <source>
        <dbReference type="ARBA" id="ARBA00029447"/>
    </source>
</evidence>
<dbReference type="GO" id="GO:0006935">
    <property type="term" value="P:chemotaxis"/>
    <property type="evidence" value="ECO:0007669"/>
    <property type="project" value="InterPro"/>
</dbReference>
<evidence type="ECO:0000313" key="13">
    <source>
        <dbReference type="EMBL" id="SFZ75762.1"/>
    </source>
</evidence>
<dbReference type="PANTHER" id="PTHR32089">
    <property type="entry name" value="METHYL-ACCEPTING CHEMOTAXIS PROTEIN MCPB"/>
    <property type="match status" value="1"/>
</dbReference>
<feature type="domain" description="Methyl-accepting transducer" evidence="11">
    <location>
        <begin position="266"/>
        <end position="502"/>
    </location>
</feature>
<feature type="transmembrane region" description="Helical" evidence="10">
    <location>
        <begin position="182"/>
        <end position="205"/>
    </location>
</feature>
<evidence type="ECO:0000256" key="2">
    <source>
        <dbReference type="ARBA" id="ARBA00022692"/>
    </source>
</evidence>
<name>A0A1K2HHJ9_9NEIS</name>
<dbReference type="EMBL" id="FPKR01000006">
    <property type="protein sequence ID" value="SFZ75762.1"/>
    <property type="molecule type" value="Genomic_DNA"/>
</dbReference>
<dbReference type="PROSITE" id="PS50111">
    <property type="entry name" value="CHEMOTAXIS_TRANSDUC_2"/>
    <property type="match status" value="1"/>
</dbReference>
<comment type="subcellular location">
    <subcellularLocation>
        <location evidence="1">Membrane</location>
        <topology evidence="1">Multi-pass membrane protein</topology>
    </subcellularLocation>
</comment>
<keyword evidence="8" id="KW-0175">Coiled coil</keyword>